<accession>A0A8S5RHX4</accession>
<name>A0A8S5RHX4_9VIRU</name>
<reference evidence="1" key="1">
    <citation type="journal article" date="2021" name="Proc. Natl. Acad. Sci. U.S.A.">
        <title>A Catalog of Tens of Thousands of Viruses from Human Metagenomes Reveals Hidden Associations with Chronic Diseases.</title>
        <authorList>
            <person name="Tisza M.J."/>
            <person name="Buck C.B."/>
        </authorList>
    </citation>
    <scope>NUCLEOTIDE SEQUENCE</scope>
    <source>
        <strain evidence="1">CtML55</strain>
    </source>
</reference>
<sequence length="41" mass="4570">MYPEALTSAHPFNTSTLSENSFLNFRFPASFNSDNLSTTLV</sequence>
<dbReference type="EMBL" id="BK059105">
    <property type="protein sequence ID" value="DAE30975.1"/>
    <property type="molecule type" value="Genomic_DNA"/>
</dbReference>
<protein>
    <submittedName>
        <fullName evidence="1">Uncharacterized protein</fullName>
    </submittedName>
</protein>
<evidence type="ECO:0000313" key="1">
    <source>
        <dbReference type="EMBL" id="DAE30975.1"/>
    </source>
</evidence>
<proteinExistence type="predicted"/>
<organism evidence="1">
    <name type="scientific">virus sp. ctML55</name>
    <dbReference type="NCBI Taxonomy" id="2827627"/>
    <lineage>
        <taxon>Viruses</taxon>
    </lineage>
</organism>